<dbReference type="EMBL" id="NUHO01000201">
    <property type="protein sequence ID" value="PGM88345.1"/>
    <property type="molecule type" value="Genomic_DNA"/>
</dbReference>
<organism evidence="2 3">
    <name type="scientific">Bacillus cereus</name>
    <dbReference type="NCBI Taxonomy" id="1396"/>
    <lineage>
        <taxon>Bacteria</taxon>
        <taxon>Bacillati</taxon>
        <taxon>Bacillota</taxon>
        <taxon>Bacilli</taxon>
        <taxon>Bacillales</taxon>
        <taxon>Bacillaceae</taxon>
        <taxon>Bacillus</taxon>
        <taxon>Bacillus cereus group</taxon>
    </lineage>
</organism>
<accession>A0A2B9DIF5</accession>
<sequence>GPTGDTGPTGNTGPTGITGPTGNTGPTGITGPTGDTGPTGPPFVTTVADVTRTGGETVGSNAAVSFTNIQYIQNINFTPVNDTLTIVDAGIYKLEFYISINAGSTAPIVFSFEINGDSVNQKAMGVSVTSGGIISNALIRPLGVGTALRVVNVSASSVSIPDVSVGLNGRQSARFVVYRIF</sequence>
<protein>
    <submittedName>
        <fullName evidence="2">Collagen-like protein</fullName>
    </submittedName>
</protein>
<evidence type="ECO:0000313" key="3">
    <source>
        <dbReference type="Proteomes" id="UP000222054"/>
    </source>
</evidence>
<evidence type="ECO:0000313" key="2">
    <source>
        <dbReference type="EMBL" id="PGM88345.1"/>
    </source>
</evidence>
<name>A0A2B9DIF5_BACCE</name>
<feature type="region of interest" description="Disordered" evidence="1">
    <location>
        <begin position="1"/>
        <end position="42"/>
    </location>
</feature>
<dbReference type="Proteomes" id="UP000222054">
    <property type="component" value="Unassembled WGS sequence"/>
</dbReference>
<feature type="compositionally biased region" description="Low complexity" evidence="1">
    <location>
        <begin position="1"/>
        <end position="38"/>
    </location>
</feature>
<evidence type="ECO:0000256" key="1">
    <source>
        <dbReference type="SAM" id="MobiDB-lite"/>
    </source>
</evidence>
<feature type="non-terminal residue" evidence="2">
    <location>
        <position position="1"/>
    </location>
</feature>
<dbReference type="AlphaFoldDB" id="A0A2B9DIF5"/>
<dbReference type="Pfam" id="PF01391">
    <property type="entry name" value="Collagen"/>
    <property type="match status" value="1"/>
</dbReference>
<dbReference type="InterPro" id="IPR008983">
    <property type="entry name" value="Tumour_necrosis_fac-like_dom"/>
</dbReference>
<reference evidence="2 3" key="1">
    <citation type="submission" date="2017-09" db="EMBL/GenBank/DDBJ databases">
        <title>Large-scale bioinformatics analysis of Bacillus genomes uncovers conserved roles of natural products in bacterial physiology.</title>
        <authorList>
            <consortium name="Agbiome Team Llc"/>
            <person name="Bleich R.M."/>
            <person name="Grubbs K.J."/>
            <person name="Santa Maria K.C."/>
            <person name="Allen S.E."/>
            <person name="Farag S."/>
            <person name="Shank E.A."/>
            <person name="Bowers A."/>
        </authorList>
    </citation>
    <scope>NUCLEOTIDE SEQUENCE [LARGE SCALE GENOMIC DNA]</scope>
    <source>
        <strain evidence="2 3">AFS053130</strain>
    </source>
</reference>
<dbReference type="Gene3D" id="2.60.120.40">
    <property type="match status" value="1"/>
</dbReference>
<comment type="caution">
    <text evidence="2">The sequence shown here is derived from an EMBL/GenBank/DDBJ whole genome shotgun (WGS) entry which is preliminary data.</text>
</comment>
<gene>
    <name evidence="2" type="ORF">CN958_26395</name>
</gene>
<dbReference type="InterPro" id="IPR008160">
    <property type="entry name" value="Collagen"/>
</dbReference>
<proteinExistence type="predicted"/>
<keyword evidence="2" id="KW-0176">Collagen</keyword>